<feature type="binding site" evidence="7">
    <location>
        <position position="416"/>
    </location>
    <ligand>
        <name>Mg(2+)</name>
        <dbReference type="ChEBI" id="CHEBI:18420"/>
    </ligand>
</feature>
<evidence type="ECO:0000313" key="11">
    <source>
        <dbReference type="Proteomes" id="UP000199153"/>
    </source>
</evidence>
<feature type="binding site" evidence="7">
    <location>
        <position position="603"/>
    </location>
    <ligand>
        <name>ATP</name>
        <dbReference type="ChEBI" id="CHEBI:30616"/>
    </ligand>
</feature>
<comment type="catalytic activity">
    <reaction evidence="7 8">
        <text>[phosphate](n) + ATP = [phosphate](n+1) + ADP</text>
        <dbReference type="Rhea" id="RHEA:19573"/>
        <dbReference type="Rhea" id="RHEA-COMP:9859"/>
        <dbReference type="Rhea" id="RHEA-COMP:14280"/>
        <dbReference type="ChEBI" id="CHEBI:16838"/>
        <dbReference type="ChEBI" id="CHEBI:30616"/>
        <dbReference type="ChEBI" id="CHEBI:456216"/>
        <dbReference type="EC" id="2.7.4.1"/>
    </reaction>
</comment>
<evidence type="ECO:0000256" key="7">
    <source>
        <dbReference type="HAMAP-Rule" id="MF_00347"/>
    </source>
</evidence>
<keyword evidence="3 7" id="KW-0547">Nucleotide-binding</keyword>
<dbReference type="STRING" id="287099.SAMN05660413_00899"/>
<dbReference type="PANTHER" id="PTHR30218">
    <property type="entry name" value="POLYPHOSPHATE KINASE"/>
    <property type="match status" value="1"/>
</dbReference>
<comment type="similarity">
    <text evidence="7 8">Belongs to the polyphosphate kinase 1 (PPK1) family.</text>
</comment>
<dbReference type="EMBL" id="FOVL01000003">
    <property type="protein sequence ID" value="SFN39777.1"/>
    <property type="molecule type" value="Genomic_DNA"/>
</dbReference>
<feature type="binding site" evidence="7">
    <location>
        <position position="44"/>
    </location>
    <ligand>
        <name>ATP</name>
        <dbReference type="ChEBI" id="CHEBI:30616"/>
    </ligand>
</feature>
<feature type="binding site" evidence="7">
    <location>
        <position position="479"/>
    </location>
    <ligand>
        <name>ATP</name>
        <dbReference type="ChEBI" id="CHEBI:30616"/>
    </ligand>
</feature>
<reference evidence="10 11" key="1">
    <citation type="submission" date="2016-10" db="EMBL/GenBank/DDBJ databases">
        <authorList>
            <person name="de Groot N.N."/>
        </authorList>
    </citation>
    <scope>NUCLEOTIDE SEQUENCE [LARGE SCALE GENOMIC DNA]</scope>
    <source>
        <strain evidence="10 11">DSM 17794</strain>
    </source>
</reference>
<keyword evidence="5 7" id="KW-0067">ATP-binding</keyword>
<dbReference type="Gene3D" id="3.30.1840.10">
    <property type="entry name" value="Polyphosphate kinase middle domain"/>
    <property type="match status" value="1"/>
</dbReference>
<dbReference type="InterPro" id="IPR036830">
    <property type="entry name" value="PP_kinase_middle_dom_sf"/>
</dbReference>
<dbReference type="EC" id="2.7.4.1" evidence="7 8"/>
<dbReference type="Pfam" id="PF02503">
    <property type="entry name" value="PP_kinase"/>
    <property type="match status" value="1"/>
</dbReference>
<dbReference type="AlphaFoldDB" id="A0A1I4YP68"/>
<evidence type="ECO:0000313" key="10">
    <source>
        <dbReference type="EMBL" id="SFN39777.1"/>
    </source>
</evidence>
<dbReference type="GO" id="GO:0009358">
    <property type="term" value="C:polyphosphate kinase complex"/>
    <property type="evidence" value="ECO:0007669"/>
    <property type="project" value="InterPro"/>
</dbReference>
<evidence type="ECO:0000256" key="3">
    <source>
        <dbReference type="ARBA" id="ARBA00022741"/>
    </source>
</evidence>
<dbReference type="NCBIfam" id="TIGR03705">
    <property type="entry name" value="poly_P_kin"/>
    <property type="match status" value="1"/>
</dbReference>
<dbReference type="RefSeq" id="WP_093406383.1">
    <property type="nucleotide sequence ID" value="NZ_FOVL01000003.1"/>
</dbReference>
<dbReference type="GO" id="GO:0006799">
    <property type="term" value="P:polyphosphate biosynthetic process"/>
    <property type="evidence" value="ECO:0007669"/>
    <property type="project" value="UniProtKB-UniRule"/>
</dbReference>
<dbReference type="InterPro" id="IPR025198">
    <property type="entry name" value="PPK_N_dom"/>
</dbReference>
<dbReference type="Pfam" id="PF13089">
    <property type="entry name" value="PP_kinase_N"/>
    <property type="match status" value="1"/>
</dbReference>
<dbReference type="GO" id="GO:0008976">
    <property type="term" value="F:polyphosphate kinase activity"/>
    <property type="evidence" value="ECO:0007669"/>
    <property type="project" value="UniProtKB-UniRule"/>
</dbReference>
<feature type="binding site" evidence="7">
    <location>
        <position position="386"/>
    </location>
    <ligand>
        <name>Mg(2+)</name>
        <dbReference type="ChEBI" id="CHEBI:18420"/>
    </ligand>
</feature>
<dbReference type="Gene3D" id="1.20.58.310">
    <property type="entry name" value="Polyphosphate kinase N-terminal domain"/>
    <property type="match status" value="1"/>
</dbReference>
<dbReference type="InterPro" id="IPR001736">
    <property type="entry name" value="PLipase_D/transphosphatidylase"/>
</dbReference>
<dbReference type="NCBIfam" id="NF003917">
    <property type="entry name" value="PRK05443.1-1"/>
    <property type="match status" value="1"/>
</dbReference>
<dbReference type="PIRSF" id="PIRSF015589">
    <property type="entry name" value="PP_kinase"/>
    <property type="match status" value="1"/>
</dbReference>
<dbReference type="GO" id="GO:0005524">
    <property type="term" value="F:ATP binding"/>
    <property type="evidence" value="ECO:0007669"/>
    <property type="project" value="UniProtKB-KW"/>
</dbReference>
<dbReference type="InterPro" id="IPR003414">
    <property type="entry name" value="PP_kinase"/>
</dbReference>
<sequence length="700" mass="80817">MPQYKYINRELSWLQFNARVLQEAEDETVPLIERLRFLGIFSNNLDEFFKVRYATVKRIDLAGKAGKSVLGGIKASKLLEKITQIVIKQQAESLEILADIQHQLKARNIYIINEKQVSQSQQKFLKDFFLSKVSPALVTIILNDLPEIPSLKDSAAYLAVKMVMKEEKSNQKISQLLDQPVQEKKYVLIEIPRSIERFVVLPEENGKQYIILLDDLIRFNLNTIFNIFDYESISAHMIKITRDAELDIDSDLSKSFIEKISNSVKDRIKGDPVRFVYDMNIAEDTLTYLLNKMGIDSSDSIIPGGRYHNRRDYMNFPSLGRNDLLYEIIEALPIPGLLLQTSLFSGIAKKDFLLYTPYQSFAYTVKFLREAALDPKVKTIKITIYRLAKISHIASSLINAVKNGKKVTVQIELRARFDEVANIRYAEQMQQEGVNLIFGVPGLKVHCKTCVIEREEEGKLKRYGFISTGNFNESTSRLYTDYTLFTAHPEILKEVNKVFEFFEINYKVSKYRHLIISPHYTRTALVKLIDTEIENARNGKNAEIKLKLNSLSDYPMINKLYDASQAGVKIKLIVRGICCLIPGIKGLSENIEAISIVDKFLEHPRIFIFENDGDPRVYLSSADLMTRNLDNRVEISCPVYDQDIRKEIMETFDISWQDNVKARVHSENQDNAYRKNEKPRLRSQFALYDYYFKKTQNPES</sequence>
<comment type="function">
    <text evidence="7 8">Catalyzes the reversible transfer of the terminal phosphate of ATP to form a long-chain polyphosphate (polyP).</text>
</comment>
<evidence type="ECO:0000256" key="4">
    <source>
        <dbReference type="ARBA" id="ARBA00022777"/>
    </source>
</evidence>
<dbReference type="SUPFAM" id="SSF143724">
    <property type="entry name" value="PHP14-like"/>
    <property type="match status" value="1"/>
</dbReference>
<dbReference type="CDD" id="cd09164">
    <property type="entry name" value="PLDc_EcPPK1_C1_like"/>
    <property type="match status" value="1"/>
</dbReference>
<evidence type="ECO:0000256" key="6">
    <source>
        <dbReference type="ARBA" id="ARBA00022842"/>
    </source>
</evidence>
<feature type="domain" description="PLD phosphodiesterase" evidence="9">
    <location>
        <begin position="598"/>
        <end position="628"/>
    </location>
</feature>
<dbReference type="PANTHER" id="PTHR30218:SF0">
    <property type="entry name" value="POLYPHOSPHATE KINASE"/>
    <property type="match status" value="1"/>
</dbReference>
<feature type="active site" description="Phosphohistidine intermediate" evidence="7">
    <location>
        <position position="446"/>
    </location>
</feature>
<evidence type="ECO:0000256" key="5">
    <source>
        <dbReference type="ARBA" id="ARBA00022840"/>
    </source>
</evidence>
<dbReference type="HAMAP" id="MF_00347">
    <property type="entry name" value="Polyphosphate_kinase"/>
    <property type="match status" value="1"/>
</dbReference>
<dbReference type="InterPro" id="IPR025200">
    <property type="entry name" value="PPK_C_dom2"/>
</dbReference>
<evidence type="ECO:0000256" key="2">
    <source>
        <dbReference type="ARBA" id="ARBA00022679"/>
    </source>
</evidence>
<comment type="PTM">
    <text evidence="7 8">An intermediate of this reaction is the autophosphorylated ppk in which a phosphate is covalently linked to a histidine residue through a N-P bond.</text>
</comment>
<dbReference type="InterPro" id="IPR036832">
    <property type="entry name" value="PPK_N_dom_sf"/>
</dbReference>
<feature type="binding site" evidence="7">
    <location>
        <position position="575"/>
    </location>
    <ligand>
        <name>ATP</name>
        <dbReference type="ChEBI" id="CHEBI:30616"/>
    </ligand>
</feature>
<dbReference type="InterPro" id="IPR024953">
    <property type="entry name" value="PP_kinase_middle"/>
</dbReference>
<protein>
    <recommendedName>
        <fullName evidence="7 8">Polyphosphate kinase</fullName>
        <ecNumber evidence="7 8">2.7.4.1</ecNumber>
    </recommendedName>
    <alternativeName>
        <fullName evidence="7">ATP-polyphosphate phosphotransferase</fullName>
    </alternativeName>
    <alternativeName>
        <fullName evidence="7">Polyphosphoric acid kinase</fullName>
    </alternativeName>
</protein>
<keyword evidence="7" id="KW-0479">Metal-binding</keyword>
<keyword evidence="1 7" id="KW-0597">Phosphoprotein</keyword>
<gene>
    <name evidence="7" type="primary">ppk</name>
    <name evidence="10" type="ORF">SAMN05660413_00899</name>
</gene>
<dbReference type="Proteomes" id="UP000199153">
    <property type="component" value="Unassembled WGS sequence"/>
</dbReference>
<organism evidence="10 11">
    <name type="scientific">Salegentibacter flavus</name>
    <dbReference type="NCBI Taxonomy" id="287099"/>
    <lineage>
        <taxon>Bacteria</taxon>
        <taxon>Pseudomonadati</taxon>
        <taxon>Bacteroidota</taxon>
        <taxon>Flavobacteriia</taxon>
        <taxon>Flavobacteriales</taxon>
        <taxon>Flavobacteriaceae</taxon>
        <taxon>Salegentibacter</taxon>
    </lineage>
</organism>
<dbReference type="GO" id="GO:0046872">
    <property type="term" value="F:metal ion binding"/>
    <property type="evidence" value="ECO:0007669"/>
    <property type="project" value="UniProtKB-KW"/>
</dbReference>
<keyword evidence="11" id="KW-1185">Reference proteome</keyword>
<dbReference type="Pfam" id="PF17941">
    <property type="entry name" value="PP_kinase_C_1"/>
    <property type="match status" value="1"/>
</dbReference>
<dbReference type="InterPro" id="IPR041108">
    <property type="entry name" value="PP_kinase_C_1"/>
</dbReference>
<dbReference type="PROSITE" id="PS50035">
    <property type="entry name" value="PLD"/>
    <property type="match status" value="1"/>
</dbReference>
<dbReference type="Pfam" id="PF13090">
    <property type="entry name" value="PP_kinase_C"/>
    <property type="match status" value="1"/>
</dbReference>
<proteinExistence type="inferred from homology"/>
<evidence type="ECO:0000256" key="8">
    <source>
        <dbReference type="RuleBase" id="RU003800"/>
    </source>
</evidence>
<comment type="cofactor">
    <cofactor evidence="7">
        <name>Mg(2+)</name>
        <dbReference type="ChEBI" id="CHEBI:18420"/>
    </cofactor>
</comment>
<keyword evidence="2 7" id="KW-0808">Transferase</keyword>
<evidence type="ECO:0000259" key="9">
    <source>
        <dbReference type="PROSITE" id="PS50035"/>
    </source>
</evidence>
<keyword evidence="6 7" id="KW-0460">Magnesium</keyword>
<evidence type="ECO:0000256" key="1">
    <source>
        <dbReference type="ARBA" id="ARBA00022553"/>
    </source>
</evidence>
<dbReference type="OrthoDB" id="9761456at2"/>
<dbReference type="Gene3D" id="3.30.870.10">
    <property type="entry name" value="Endonuclease Chain A"/>
    <property type="match status" value="2"/>
</dbReference>
<accession>A0A1I4YP68</accession>
<keyword evidence="4 7" id="KW-0418">Kinase</keyword>
<name>A0A1I4YP68_9FLAO</name>
<dbReference type="SUPFAM" id="SSF140356">
    <property type="entry name" value="PPK N-terminal domain-like"/>
    <property type="match status" value="1"/>
</dbReference>
<dbReference type="SUPFAM" id="SSF56024">
    <property type="entry name" value="Phospholipase D/nuclease"/>
    <property type="match status" value="2"/>
</dbReference>
<dbReference type="CDD" id="cd09167">
    <property type="entry name" value="PLDc_EcPPK1_C2_like"/>
    <property type="match status" value="1"/>
</dbReference>